<accession>A0A8S1D0B8</accession>
<keyword evidence="4" id="KW-0411">Iron-sulfur</keyword>
<dbReference type="InterPro" id="IPR018967">
    <property type="entry name" value="FeS-contain_CDGSH-typ"/>
</dbReference>
<dbReference type="Gene3D" id="3.40.5.90">
    <property type="entry name" value="CDGSH iron-sulfur domain, mitoNEET-type"/>
    <property type="match status" value="2"/>
</dbReference>
<evidence type="ECO:0000313" key="8">
    <source>
        <dbReference type="Proteomes" id="UP000494165"/>
    </source>
</evidence>
<organism evidence="7 8">
    <name type="scientific">Cloeon dipterum</name>
    <dbReference type="NCBI Taxonomy" id="197152"/>
    <lineage>
        <taxon>Eukaryota</taxon>
        <taxon>Metazoa</taxon>
        <taxon>Ecdysozoa</taxon>
        <taxon>Arthropoda</taxon>
        <taxon>Hexapoda</taxon>
        <taxon>Insecta</taxon>
        <taxon>Pterygota</taxon>
        <taxon>Palaeoptera</taxon>
        <taxon>Ephemeroptera</taxon>
        <taxon>Pisciforma</taxon>
        <taxon>Baetidae</taxon>
        <taxon>Cloeon</taxon>
    </lineage>
</organism>
<dbReference type="OrthoDB" id="15717at2759"/>
<evidence type="ECO:0000256" key="1">
    <source>
        <dbReference type="ARBA" id="ARBA00022714"/>
    </source>
</evidence>
<protein>
    <recommendedName>
        <fullName evidence="6">Iron-binding zinc finger CDGSH type domain-containing protein</fullName>
    </recommendedName>
</protein>
<dbReference type="PANTHER" id="PTHR46491:SF3">
    <property type="entry name" value="CDGSH IRON-SULFUR DOMAIN-CONTAINING PROTEIN 3, MITOCHONDRIAL"/>
    <property type="match status" value="1"/>
</dbReference>
<gene>
    <name evidence="7" type="ORF">CLODIP_2_CD15125</name>
</gene>
<proteinExistence type="predicted"/>
<reference evidence="7 8" key="1">
    <citation type="submission" date="2020-04" db="EMBL/GenBank/DDBJ databases">
        <authorList>
            <person name="Alioto T."/>
            <person name="Alioto T."/>
            <person name="Gomez Garrido J."/>
        </authorList>
    </citation>
    <scope>NUCLEOTIDE SEQUENCE [LARGE SCALE GENOMIC DNA]</scope>
</reference>
<dbReference type="EMBL" id="CADEPI010000105">
    <property type="protein sequence ID" value="CAB3374914.1"/>
    <property type="molecule type" value="Genomic_DNA"/>
</dbReference>
<evidence type="ECO:0000313" key="7">
    <source>
        <dbReference type="EMBL" id="CAB3374914.1"/>
    </source>
</evidence>
<sequence length="146" mass="17051">MACLLHQLSLFGGRRVLHQRNSLCNISRVNSSTSSKKEDLMPKNLLRDKDIATDQKEKGVIYDKRPFKFNLEANKKYAWCSCGKSKNQPFCDGTHKDFRFKITMKPVIFMVADTKEYYLCNCKQTENRPFCDGTHKRQDIQDAIKY</sequence>
<evidence type="ECO:0000256" key="3">
    <source>
        <dbReference type="ARBA" id="ARBA00023004"/>
    </source>
</evidence>
<name>A0A8S1D0B8_9INSE</name>
<dbReference type="Pfam" id="PF09360">
    <property type="entry name" value="zf-CDGSH"/>
    <property type="match status" value="2"/>
</dbReference>
<dbReference type="GO" id="GO:0005739">
    <property type="term" value="C:mitochondrion"/>
    <property type="evidence" value="ECO:0007669"/>
    <property type="project" value="TreeGrafter"/>
</dbReference>
<evidence type="ECO:0000256" key="4">
    <source>
        <dbReference type="ARBA" id="ARBA00023014"/>
    </source>
</evidence>
<feature type="domain" description="Iron-binding zinc finger CDGSH type" evidence="6">
    <location>
        <begin position="64"/>
        <end position="101"/>
    </location>
</feature>
<evidence type="ECO:0000256" key="5">
    <source>
        <dbReference type="ARBA" id="ARBA00034078"/>
    </source>
</evidence>
<dbReference type="InterPro" id="IPR052950">
    <property type="entry name" value="CISD"/>
</dbReference>
<dbReference type="Proteomes" id="UP000494165">
    <property type="component" value="Unassembled WGS sequence"/>
</dbReference>
<dbReference type="GO" id="GO:0046872">
    <property type="term" value="F:metal ion binding"/>
    <property type="evidence" value="ECO:0007669"/>
    <property type="project" value="UniProtKB-KW"/>
</dbReference>
<keyword evidence="8" id="KW-1185">Reference proteome</keyword>
<dbReference type="PANTHER" id="PTHR46491">
    <property type="entry name" value="CDGSH IRON SULFUR DOMAIN PROTEIN HOMOLOG"/>
    <property type="match status" value="1"/>
</dbReference>
<evidence type="ECO:0000259" key="6">
    <source>
        <dbReference type="SMART" id="SM00704"/>
    </source>
</evidence>
<feature type="domain" description="Iron-binding zinc finger CDGSH type" evidence="6">
    <location>
        <begin position="104"/>
        <end position="141"/>
    </location>
</feature>
<keyword evidence="1" id="KW-0001">2Fe-2S</keyword>
<keyword evidence="3" id="KW-0408">Iron</keyword>
<evidence type="ECO:0000256" key="2">
    <source>
        <dbReference type="ARBA" id="ARBA00022723"/>
    </source>
</evidence>
<comment type="cofactor">
    <cofactor evidence="5">
        <name>[2Fe-2S] cluster</name>
        <dbReference type="ChEBI" id="CHEBI:190135"/>
    </cofactor>
</comment>
<keyword evidence="2" id="KW-0479">Metal-binding</keyword>
<dbReference type="InterPro" id="IPR042216">
    <property type="entry name" value="MitoNEET_CISD"/>
</dbReference>
<dbReference type="GO" id="GO:0051537">
    <property type="term" value="F:2 iron, 2 sulfur cluster binding"/>
    <property type="evidence" value="ECO:0007669"/>
    <property type="project" value="UniProtKB-KW"/>
</dbReference>
<dbReference type="SMART" id="SM00704">
    <property type="entry name" value="ZnF_CDGSH"/>
    <property type="match status" value="2"/>
</dbReference>
<comment type="caution">
    <text evidence="7">The sequence shown here is derived from an EMBL/GenBank/DDBJ whole genome shotgun (WGS) entry which is preliminary data.</text>
</comment>
<dbReference type="AlphaFoldDB" id="A0A8S1D0B8"/>